<dbReference type="InterPro" id="IPR013108">
    <property type="entry name" value="Amidohydro_3"/>
</dbReference>
<dbReference type="Pfam" id="PF07969">
    <property type="entry name" value="Amidohydro_3"/>
    <property type="match status" value="1"/>
</dbReference>
<dbReference type="STRING" id="112903.SAMN04490178_11638"/>
<feature type="domain" description="Amidohydrolase 3" evidence="1">
    <location>
        <begin position="342"/>
        <end position="427"/>
    </location>
</feature>
<evidence type="ECO:0000313" key="2">
    <source>
        <dbReference type="EMBL" id="SEP28006.1"/>
    </source>
</evidence>
<organism evidence="2 3">
    <name type="scientific">Propionispora vibrioides</name>
    <dbReference type="NCBI Taxonomy" id="112903"/>
    <lineage>
        <taxon>Bacteria</taxon>
        <taxon>Bacillati</taxon>
        <taxon>Bacillota</taxon>
        <taxon>Negativicutes</taxon>
        <taxon>Selenomonadales</taxon>
        <taxon>Sporomusaceae</taxon>
        <taxon>Propionispora</taxon>
    </lineage>
</organism>
<reference evidence="2 3" key="1">
    <citation type="submission" date="2016-10" db="EMBL/GenBank/DDBJ databases">
        <authorList>
            <person name="de Groot N.N."/>
        </authorList>
    </citation>
    <scope>NUCLEOTIDE SEQUENCE [LARGE SCALE GENOMIC DNA]</scope>
    <source>
        <strain evidence="2 3">DSM 13305</strain>
    </source>
</reference>
<dbReference type="InterPro" id="IPR032466">
    <property type="entry name" value="Metal_Hydrolase"/>
</dbReference>
<dbReference type="GO" id="GO:0016810">
    <property type="term" value="F:hydrolase activity, acting on carbon-nitrogen (but not peptide) bonds"/>
    <property type="evidence" value="ECO:0007669"/>
    <property type="project" value="InterPro"/>
</dbReference>
<name>A0A1H8WK39_9FIRM</name>
<keyword evidence="3" id="KW-1185">Reference proteome</keyword>
<dbReference type="SUPFAM" id="SSF51556">
    <property type="entry name" value="Metallo-dependent hydrolases"/>
    <property type="match status" value="1"/>
</dbReference>
<accession>A0A1H8WK39</accession>
<dbReference type="PANTHER" id="PTHR11647">
    <property type="entry name" value="HYDRANTOINASE/DIHYDROPYRIMIDINASE FAMILY MEMBER"/>
    <property type="match status" value="1"/>
</dbReference>
<dbReference type="Gene3D" id="3.20.20.140">
    <property type="entry name" value="Metal-dependent hydrolases"/>
    <property type="match status" value="1"/>
</dbReference>
<dbReference type="RefSeq" id="WP_245732441.1">
    <property type="nucleotide sequence ID" value="NZ_FODY01000016.1"/>
</dbReference>
<dbReference type="PANTHER" id="PTHR11647:SF1">
    <property type="entry name" value="COLLAPSIN RESPONSE MEDIATOR PROTEIN"/>
    <property type="match status" value="1"/>
</dbReference>
<protein>
    <submittedName>
        <fullName evidence="2">N-acyl-D-amino-acid deacylase</fullName>
    </submittedName>
</protein>
<dbReference type="InterPro" id="IPR050378">
    <property type="entry name" value="Metallo-dep_Hydrolases_sf"/>
</dbReference>
<dbReference type="SUPFAM" id="SSF51338">
    <property type="entry name" value="Composite domain of metallo-dependent hydrolases"/>
    <property type="match status" value="1"/>
</dbReference>
<proteinExistence type="predicted"/>
<dbReference type="EMBL" id="FODY01000016">
    <property type="protein sequence ID" value="SEP28006.1"/>
    <property type="molecule type" value="Genomic_DNA"/>
</dbReference>
<sequence length="455" mass="49755">MFDLVLANGILIDPEKLIRFTGHIGISGGKITAISKTELPGVRQLDITGKIVCPGFIDIHGHVELDAYCGELSLRQGITTTVGGNCGFSPLDINGFFAKQEKDGFIVNQAELIGHSFSLRDKVGIKDPMQPATTEQLAKMEYLVEEAFEAGACGLSLGLAYAPGSSDEEVSRLSRLAARYGRIVAVDTRMATGIDMYSLVEAVNIARHTGARVQISHLVYQYGTGMMEEALAVINRARADGLDVRFDSGMYTQWATHIGAALFQEDYIRDNGWDLQDIVAITGPYNGQRLTPALYHELRTQAPHTAVVVLTGIEEEIYLALTHSFAMPSTDTGAYAPGEGHPQIAGSFPRYFKKMVAERYELTLMEAVRKATLLPAETLGLHTKGRLREDMDADLVVFDIKTLIDKADFGLPDVPPEGIEYVFLNGRLALDHGVIRDAKAGQAARCIKPVYDYQI</sequence>
<dbReference type="Proteomes" id="UP000198847">
    <property type="component" value="Unassembled WGS sequence"/>
</dbReference>
<dbReference type="InterPro" id="IPR011059">
    <property type="entry name" value="Metal-dep_hydrolase_composite"/>
</dbReference>
<gene>
    <name evidence="2" type="ORF">SAMN04490178_11638</name>
</gene>
<evidence type="ECO:0000313" key="3">
    <source>
        <dbReference type="Proteomes" id="UP000198847"/>
    </source>
</evidence>
<evidence type="ECO:0000259" key="1">
    <source>
        <dbReference type="Pfam" id="PF07969"/>
    </source>
</evidence>
<dbReference type="AlphaFoldDB" id="A0A1H8WK39"/>